<dbReference type="Proteomes" id="UP000254253">
    <property type="component" value="Unassembled WGS sequence"/>
</dbReference>
<sequence>MQEHIQQMQDNYGKLVELLPELEKSLSQWQESYQLIQQLNQFYHSPLWLELYDNADNIQLETNGNYSVLSQDAIWNVVTEQYSLAKQLHETLSNFVANSTE</sequence>
<dbReference type="AlphaFoldDB" id="A0A380TT54"/>
<evidence type="ECO:0008006" key="3">
    <source>
        <dbReference type="Google" id="ProtNLM"/>
    </source>
</evidence>
<protein>
    <recommendedName>
        <fullName evidence="3">DUF4298 domain-containing protein</fullName>
    </recommendedName>
</protein>
<reference evidence="1 2" key="1">
    <citation type="submission" date="2018-06" db="EMBL/GenBank/DDBJ databases">
        <authorList>
            <consortium name="Pathogen Informatics"/>
            <person name="Doyle S."/>
        </authorList>
    </citation>
    <scope>NUCLEOTIDE SEQUENCE [LARGE SCALE GENOMIC DNA]</scope>
    <source>
        <strain evidence="1 2">NCTC4191</strain>
    </source>
</reference>
<dbReference type="EMBL" id="UFRN01000002">
    <property type="protein sequence ID" value="SUT91606.1"/>
    <property type="molecule type" value="Genomic_DNA"/>
</dbReference>
<name>A0A380TT54_ACTLI</name>
<evidence type="ECO:0000313" key="2">
    <source>
        <dbReference type="Proteomes" id="UP000254253"/>
    </source>
</evidence>
<dbReference type="InterPro" id="IPR025384">
    <property type="entry name" value="DUF4298"/>
</dbReference>
<keyword evidence="2" id="KW-1185">Reference proteome</keyword>
<evidence type="ECO:0000313" key="1">
    <source>
        <dbReference type="EMBL" id="SUT91606.1"/>
    </source>
</evidence>
<dbReference type="RefSeq" id="WP_115586841.1">
    <property type="nucleotide sequence ID" value="NZ_LR134169.1"/>
</dbReference>
<organism evidence="1 2">
    <name type="scientific">Actinobacillus lignieresii</name>
    <dbReference type="NCBI Taxonomy" id="720"/>
    <lineage>
        <taxon>Bacteria</taxon>
        <taxon>Pseudomonadati</taxon>
        <taxon>Pseudomonadota</taxon>
        <taxon>Gammaproteobacteria</taxon>
        <taxon>Pasteurellales</taxon>
        <taxon>Pasteurellaceae</taxon>
        <taxon>Actinobacillus</taxon>
    </lineage>
</organism>
<gene>
    <name evidence="1" type="ORF">NCTC4191_00598</name>
</gene>
<accession>A0A380TT54</accession>
<proteinExistence type="predicted"/>
<dbReference type="Pfam" id="PF14131">
    <property type="entry name" value="DUF4298"/>
    <property type="match status" value="1"/>
</dbReference>